<evidence type="ECO:0000313" key="1">
    <source>
        <dbReference type="EMBL" id="GHA84956.1"/>
    </source>
</evidence>
<proteinExistence type="predicted"/>
<gene>
    <name evidence="1" type="ORF">GCM10009069_05090</name>
</gene>
<reference evidence="1" key="1">
    <citation type="journal article" date="2014" name="Int. J. Syst. Evol. Microbiol.">
        <title>Complete genome sequence of Corynebacterium casei LMG S-19264T (=DSM 44701T), isolated from a smear-ripened cheese.</title>
        <authorList>
            <consortium name="US DOE Joint Genome Institute (JGI-PGF)"/>
            <person name="Walter F."/>
            <person name="Albersmeier A."/>
            <person name="Kalinowski J."/>
            <person name="Ruckert C."/>
        </authorList>
    </citation>
    <scope>NUCLEOTIDE SEQUENCE</scope>
    <source>
        <strain evidence="1">KCTC 32513</strain>
    </source>
</reference>
<comment type="caution">
    <text evidence="1">The sequence shown here is derived from an EMBL/GenBank/DDBJ whole genome shotgun (WGS) entry which is preliminary data.</text>
</comment>
<sequence length="45" mass="4940">MHSFESLFQARPLSVPLLFAGVSDAKPINLIGKEIDLISIQTVQD</sequence>
<organism evidence="1 2">
    <name type="scientific">Algimonas arctica</name>
    <dbReference type="NCBI Taxonomy" id="1479486"/>
    <lineage>
        <taxon>Bacteria</taxon>
        <taxon>Pseudomonadati</taxon>
        <taxon>Pseudomonadota</taxon>
        <taxon>Alphaproteobacteria</taxon>
        <taxon>Maricaulales</taxon>
        <taxon>Robiginitomaculaceae</taxon>
        <taxon>Algimonas</taxon>
    </lineage>
</organism>
<evidence type="ECO:0000313" key="2">
    <source>
        <dbReference type="Proteomes" id="UP000634004"/>
    </source>
</evidence>
<protein>
    <submittedName>
        <fullName evidence="1">Uncharacterized protein</fullName>
    </submittedName>
</protein>
<dbReference type="AlphaFoldDB" id="A0A8J3G130"/>
<name>A0A8J3G130_9PROT</name>
<dbReference type="Proteomes" id="UP000634004">
    <property type="component" value="Unassembled WGS sequence"/>
</dbReference>
<keyword evidence="2" id="KW-1185">Reference proteome</keyword>
<accession>A0A8J3G130</accession>
<reference evidence="1" key="2">
    <citation type="submission" date="2020-09" db="EMBL/GenBank/DDBJ databases">
        <authorList>
            <person name="Sun Q."/>
            <person name="Kim S."/>
        </authorList>
    </citation>
    <scope>NUCLEOTIDE SEQUENCE</scope>
    <source>
        <strain evidence="1">KCTC 32513</strain>
    </source>
</reference>
<dbReference type="EMBL" id="BMZH01000002">
    <property type="protein sequence ID" value="GHA84956.1"/>
    <property type="molecule type" value="Genomic_DNA"/>
</dbReference>